<dbReference type="GO" id="GO:0003700">
    <property type="term" value="F:DNA-binding transcription factor activity"/>
    <property type="evidence" value="ECO:0007669"/>
    <property type="project" value="TreeGrafter"/>
</dbReference>
<dbReference type="InterPro" id="IPR011990">
    <property type="entry name" value="TPR-like_helical_dom_sf"/>
</dbReference>
<evidence type="ECO:0000313" key="3">
    <source>
        <dbReference type="EMBL" id="BAS29010.1"/>
    </source>
</evidence>
<dbReference type="RefSeq" id="WP_068140198.1">
    <property type="nucleotide sequence ID" value="NZ_AP014924.1"/>
</dbReference>
<dbReference type="EMBL" id="AP014924">
    <property type="protein sequence ID" value="BAS29010.1"/>
    <property type="molecule type" value="Genomic_DNA"/>
</dbReference>
<keyword evidence="4" id="KW-1185">Reference proteome</keyword>
<protein>
    <recommendedName>
        <fullName evidence="2">HTH cro/C1-type domain-containing protein</fullName>
    </recommendedName>
</protein>
<dbReference type="Pfam" id="PF01381">
    <property type="entry name" value="HTH_3"/>
    <property type="match status" value="1"/>
</dbReference>
<dbReference type="SUPFAM" id="SSF47413">
    <property type="entry name" value="lambda repressor-like DNA-binding domains"/>
    <property type="match status" value="1"/>
</dbReference>
<organism evidence="3 4">
    <name type="scientific">Limnochorda pilosa</name>
    <dbReference type="NCBI Taxonomy" id="1555112"/>
    <lineage>
        <taxon>Bacteria</taxon>
        <taxon>Bacillati</taxon>
        <taxon>Bacillota</taxon>
        <taxon>Limnochordia</taxon>
        <taxon>Limnochordales</taxon>
        <taxon>Limnochordaceae</taxon>
        <taxon>Limnochorda</taxon>
    </lineage>
</organism>
<sequence length="464" mass="51121">MSLSGSREGRTAPLWPTLGERIRTERQRLHMTQSELAGSEMTKSFISQVEANLTRPSLRSLQVIAKRLNRPVSYFLDEPEPQAAAEDVSGFHLIRQVRELAARGAPREALATVSRALEEAPPHARAYRARLLSVQAELFAGTGRLEEAAESYASASEEWRAVGDVREQAALLLAWARFERDRGTAPGRVVRLLEQAVDRLRDAPQDEWLLPMLLAELGLAYARLGSDGPAVEHLRAALHTLDDLTDFARYGEVAVTLGRLLERAGDHDAARLMIERGLHFFQALGDRSRLVEGYLHLAWQLGRSAQLHDAGRVMEEAARVAGDGATGAHLRSEVLRGRAWLEALGGREDAAESLWTEALHQEPDPIERAHAHRELARLFLRSGRVEQGRAHLHQALDLLEAAGSDNAPLGPFRQELAGLYRGSGQDDQAASLLAGALEWFRTKGGAAAWTGESHDLWLLDLPSS</sequence>
<evidence type="ECO:0000313" key="4">
    <source>
        <dbReference type="Proteomes" id="UP000065807"/>
    </source>
</evidence>
<evidence type="ECO:0000259" key="2">
    <source>
        <dbReference type="PROSITE" id="PS50943"/>
    </source>
</evidence>
<dbReference type="InterPro" id="IPR001387">
    <property type="entry name" value="Cro/C1-type_HTH"/>
</dbReference>
<dbReference type="AlphaFoldDB" id="A0A0K2SPF8"/>
<keyword evidence="1" id="KW-0238">DNA-binding</keyword>
<proteinExistence type="predicted"/>
<dbReference type="Gene3D" id="1.10.260.40">
    <property type="entry name" value="lambda repressor-like DNA-binding domains"/>
    <property type="match status" value="1"/>
</dbReference>
<dbReference type="GO" id="GO:0003677">
    <property type="term" value="F:DNA binding"/>
    <property type="evidence" value="ECO:0007669"/>
    <property type="project" value="UniProtKB-KW"/>
</dbReference>
<gene>
    <name evidence="3" type="ORF">LIP_3187</name>
</gene>
<name>A0A0K2SPF8_LIMPI</name>
<dbReference type="SMART" id="SM00530">
    <property type="entry name" value="HTH_XRE"/>
    <property type="match status" value="1"/>
</dbReference>
<dbReference type="PANTHER" id="PTHR46797">
    <property type="entry name" value="HTH-TYPE TRANSCRIPTIONAL REGULATOR"/>
    <property type="match status" value="1"/>
</dbReference>
<dbReference type="InterPro" id="IPR019734">
    <property type="entry name" value="TPR_rpt"/>
</dbReference>
<dbReference type="PROSITE" id="PS50943">
    <property type="entry name" value="HTH_CROC1"/>
    <property type="match status" value="1"/>
</dbReference>
<dbReference type="PANTHER" id="PTHR46797:SF1">
    <property type="entry name" value="METHYLPHOSPHONATE SYNTHASE"/>
    <property type="match status" value="1"/>
</dbReference>
<feature type="domain" description="HTH cro/C1-type" evidence="2">
    <location>
        <begin position="22"/>
        <end position="75"/>
    </location>
</feature>
<dbReference type="SUPFAM" id="SSF48452">
    <property type="entry name" value="TPR-like"/>
    <property type="match status" value="2"/>
</dbReference>
<dbReference type="Gene3D" id="1.25.40.10">
    <property type="entry name" value="Tetratricopeptide repeat domain"/>
    <property type="match status" value="2"/>
</dbReference>
<dbReference type="KEGG" id="lpil:LIP_3187"/>
<evidence type="ECO:0000256" key="1">
    <source>
        <dbReference type="ARBA" id="ARBA00023125"/>
    </source>
</evidence>
<dbReference type="SMART" id="SM00028">
    <property type="entry name" value="TPR"/>
    <property type="match status" value="5"/>
</dbReference>
<dbReference type="GO" id="GO:0005829">
    <property type="term" value="C:cytosol"/>
    <property type="evidence" value="ECO:0007669"/>
    <property type="project" value="TreeGrafter"/>
</dbReference>
<dbReference type="STRING" id="1555112.LIP_3187"/>
<dbReference type="CDD" id="cd00093">
    <property type="entry name" value="HTH_XRE"/>
    <property type="match status" value="1"/>
</dbReference>
<accession>A0A0K2SPF8</accession>
<dbReference type="InterPro" id="IPR010982">
    <property type="entry name" value="Lambda_DNA-bd_dom_sf"/>
</dbReference>
<reference evidence="4" key="1">
    <citation type="submission" date="2015-07" db="EMBL/GenBank/DDBJ databases">
        <title>Complete genome sequence and phylogenetic analysis of Limnochorda pilosa.</title>
        <authorList>
            <person name="Watanabe M."/>
            <person name="Kojima H."/>
            <person name="Fukui M."/>
        </authorList>
    </citation>
    <scope>NUCLEOTIDE SEQUENCE [LARGE SCALE GENOMIC DNA]</scope>
    <source>
        <strain evidence="4">HC45</strain>
    </source>
</reference>
<reference evidence="4" key="2">
    <citation type="journal article" date="2016" name="Int. J. Syst. Evol. Microbiol.">
        <title>Complete genome sequence and cell structure of Limnochorda pilosa, a Gram-negative spore-former within the phylum Firmicutes.</title>
        <authorList>
            <person name="Watanabe M."/>
            <person name="Kojima H."/>
            <person name="Fukui M."/>
        </authorList>
    </citation>
    <scope>NUCLEOTIDE SEQUENCE [LARGE SCALE GENOMIC DNA]</scope>
    <source>
        <strain evidence="4">HC45</strain>
    </source>
</reference>
<dbReference type="OrthoDB" id="2470999at2"/>
<dbReference type="InterPro" id="IPR050807">
    <property type="entry name" value="TransReg_Diox_bact_type"/>
</dbReference>
<dbReference type="Proteomes" id="UP000065807">
    <property type="component" value="Chromosome"/>
</dbReference>